<evidence type="ECO:0000259" key="4">
    <source>
        <dbReference type="Pfam" id="PF00104"/>
    </source>
</evidence>
<organism evidence="5 6">
    <name type="scientific">Heterorhabditis bacteriophora</name>
    <name type="common">Entomopathogenic nematode worm</name>
    <dbReference type="NCBI Taxonomy" id="37862"/>
    <lineage>
        <taxon>Eukaryota</taxon>
        <taxon>Metazoa</taxon>
        <taxon>Ecdysozoa</taxon>
        <taxon>Nematoda</taxon>
        <taxon>Chromadorea</taxon>
        <taxon>Rhabditida</taxon>
        <taxon>Rhabditina</taxon>
        <taxon>Rhabditomorpha</taxon>
        <taxon>Strongyloidea</taxon>
        <taxon>Heterorhabditidae</taxon>
        <taxon>Heterorhabditis</taxon>
    </lineage>
</organism>
<dbReference type="InterPro" id="IPR000536">
    <property type="entry name" value="Nucl_hrmn_rcpt_lig-bd"/>
</dbReference>
<dbReference type="Gene3D" id="1.10.565.10">
    <property type="entry name" value="Retinoid X Receptor"/>
    <property type="match status" value="1"/>
</dbReference>
<dbReference type="AlphaFoldDB" id="A0A1I7XV69"/>
<evidence type="ECO:0000256" key="2">
    <source>
        <dbReference type="ARBA" id="ARBA00023163"/>
    </source>
</evidence>
<reference evidence="6" key="1">
    <citation type="submission" date="2016-11" db="UniProtKB">
        <authorList>
            <consortium name="WormBaseParasite"/>
        </authorList>
    </citation>
    <scope>IDENTIFICATION</scope>
</reference>
<dbReference type="Proteomes" id="UP000095283">
    <property type="component" value="Unplaced"/>
</dbReference>
<dbReference type="WBParaSite" id="Hba_21393">
    <property type="protein sequence ID" value="Hba_21393"/>
    <property type="gene ID" value="Hba_21393"/>
</dbReference>
<keyword evidence="5" id="KW-1185">Reference proteome</keyword>
<evidence type="ECO:0000256" key="3">
    <source>
        <dbReference type="ARBA" id="ARBA00023170"/>
    </source>
</evidence>
<accession>A0A1I7XV69</accession>
<proteinExistence type="predicted"/>
<keyword evidence="2" id="KW-0804">Transcription</keyword>
<dbReference type="Pfam" id="PF00104">
    <property type="entry name" value="Hormone_recep"/>
    <property type="match status" value="1"/>
</dbReference>
<name>A0A1I7XV69_HETBA</name>
<dbReference type="InterPro" id="IPR035500">
    <property type="entry name" value="NHR-like_dom_sf"/>
</dbReference>
<keyword evidence="3" id="KW-0675">Receptor</keyword>
<evidence type="ECO:0000256" key="1">
    <source>
        <dbReference type="ARBA" id="ARBA00023015"/>
    </source>
</evidence>
<evidence type="ECO:0000313" key="5">
    <source>
        <dbReference type="Proteomes" id="UP000095283"/>
    </source>
</evidence>
<sequence length="60" mass="7125">MEELNTYLRSKDANHPLRMSHILGLLPGIQRSIQRFQEDVSISRVFQMYNLEELFYEVAP</sequence>
<protein>
    <submittedName>
        <fullName evidence="6">NR LBD domain-containing protein</fullName>
    </submittedName>
</protein>
<keyword evidence="1" id="KW-0805">Transcription regulation</keyword>
<evidence type="ECO:0000313" key="6">
    <source>
        <dbReference type="WBParaSite" id="Hba_21393"/>
    </source>
</evidence>
<feature type="domain" description="NR LBD" evidence="4">
    <location>
        <begin position="2"/>
        <end position="46"/>
    </location>
</feature>
<dbReference type="SUPFAM" id="SSF48508">
    <property type="entry name" value="Nuclear receptor ligand-binding domain"/>
    <property type="match status" value="1"/>
</dbReference>